<dbReference type="EMBL" id="AZMM01008592">
    <property type="protein sequence ID" value="ETJ37175.1"/>
    <property type="molecule type" value="Genomic_DNA"/>
</dbReference>
<comment type="caution">
    <text evidence="1">The sequence shown here is derived from an EMBL/GenBank/DDBJ whole genome shotgun (WGS) entry which is preliminary data.</text>
</comment>
<proteinExistence type="predicted"/>
<sequence>MKLLIEEWAENNLSDNTIEIMKEAVMCYKIGAYRSAFLMSYLAFKLTIRERVLVSITKPDSISESSWNNEVISVLRNDDKWEDCINNMLTTAPDNPKNCLGKVFVFTNREKVKSRYEAWKYTRHSCAHGKEEQISSATVEQFWNYMQDDLPEYYVLGGKKYLGDELYRSYRYFYSLKSSHLNKLLKDISSVYKNNVKQCFDELYDKDKSCISINESNVEFWDTVLVYNDANVTDGFIDFLYSHNNYFLDWYTKHPKLFYMMVSKYDVFIQEFLAPMLEKGYYINQNTFWNLLCDILQFDAKLLNLHKITSDYNKFKMIETIDLAPTKINILKQYGVFNSFLWNAGKDLFNNSGDAHWDYYAWGNGKDDTNIIKCFDHITWDVKLIEKIEISFKDLKENVESRTNSDSKYNGHKRIRTFKEIIESSKDKIKEVCKDNSINLENLPYINEFVK</sequence>
<protein>
    <submittedName>
        <fullName evidence="1">Uncharacterized protein</fullName>
    </submittedName>
</protein>
<accession>W1Y684</accession>
<dbReference type="AlphaFoldDB" id="W1Y684"/>
<gene>
    <name evidence="1" type="ORF">Q604_UNBC08592G0002</name>
</gene>
<evidence type="ECO:0000313" key="1">
    <source>
        <dbReference type="EMBL" id="ETJ37175.1"/>
    </source>
</evidence>
<reference evidence="1" key="1">
    <citation type="submission" date="2013-12" db="EMBL/GenBank/DDBJ databases">
        <title>A Varibaculum cambriense genome reconstructed from a premature infant gut community with otherwise low bacterial novelty that shifts toward anaerobic metabolism during the third week of life.</title>
        <authorList>
            <person name="Brown C.T."/>
            <person name="Sharon I."/>
            <person name="Thomas B.C."/>
            <person name="Castelle C.J."/>
            <person name="Morowitz M.J."/>
            <person name="Banfield J.F."/>
        </authorList>
    </citation>
    <scope>NUCLEOTIDE SEQUENCE</scope>
</reference>
<name>W1Y684_9ZZZZ</name>
<organism evidence="1">
    <name type="scientific">human gut metagenome</name>
    <dbReference type="NCBI Taxonomy" id="408170"/>
    <lineage>
        <taxon>unclassified sequences</taxon>
        <taxon>metagenomes</taxon>
        <taxon>organismal metagenomes</taxon>
    </lineage>
</organism>